<evidence type="ECO:0000256" key="1">
    <source>
        <dbReference type="SAM" id="MobiDB-lite"/>
    </source>
</evidence>
<name>A0A5E4NCI3_9HEMI</name>
<dbReference type="GO" id="GO:0003723">
    <property type="term" value="F:RNA binding"/>
    <property type="evidence" value="ECO:0007669"/>
    <property type="project" value="InterPro"/>
</dbReference>
<protein>
    <submittedName>
        <fullName evidence="2">RNMT-activating mini protein</fullName>
    </submittedName>
</protein>
<accession>A0A5E4NCI3</accession>
<sequence>MASDCDSKSTQCFYEVEIKNNITIVKLSESFIDEITEDQQKKLEELEEAFAYRYTDEDKDYVAMKPCKTPPLIPSYRPFSNRSFNNKFRGFKRSRDDGSSNKTPYKKSRYYNDYRR</sequence>
<gene>
    <name evidence="2" type="ORF">CINCED_3A007492</name>
</gene>
<evidence type="ECO:0000313" key="2">
    <source>
        <dbReference type="EMBL" id="VVC40176.1"/>
    </source>
</evidence>
<dbReference type="GO" id="GO:0031533">
    <property type="term" value="C:mRNA capping enzyme complex"/>
    <property type="evidence" value="ECO:0007669"/>
    <property type="project" value="InterPro"/>
</dbReference>
<dbReference type="InterPro" id="IPR028271">
    <property type="entry name" value="RAMAC"/>
</dbReference>
<reference evidence="2 3" key="1">
    <citation type="submission" date="2019-08" db="EMBL/GenBank/DDBJ databases">
        <authorList>
            <person name="Alioto T."/>
            <person name="Alioto T."/>
            <person name="Gomez Garrido J."/>
        </authorList>
    </citation>
    <scope>NUCLEOTIDE SEQUENCE [LARGE SCALE GENOMIC DNA]</scope>
</reference>
<dbReference type="AlphaFoldDB" id="A0A5E4NCI3"/>
<keyword evidence="3" id="KW-1185">Reference proteome</keyword>
<dbReference type="Pfam" id="PF15320">
    <property type="entry name" value="RAM"/>
    <property type="match status" value="1"/>
</dbReference>
<feature type="region of interest" description="Disordered" evidence="1">
    <location>
        <begin position="87"/>
        <end position="116"/>
    </location>
</feature>
<evidence type="ECO:0000313" key="3">
    <source>
        <dbReference type="Proteomes" id="UP000325440"/>
    </source>
</evidence>
<dbReference type="OrthoDB" id="5875297at2759"/>
<proteinExistence type="predicted"/>
<organism evidence="2 3">
    <name type="scientific">Cinara cedri</name>
    <dbReference type="NCBI Taxonomy" id="506608"/>
    <lineage>
        <taxon>Eukaryota</taxon>
        <taxon>Metazoa</taxon>
        <taxon>Ecdysozoa</taxon>
        <taxon>Arthropoda</taxon>
        <taxon>Hexapoda</taxon>
        <taxon>Insecta</taxon>
        <taxon>Pterygota</taxon>
        <taxon>Neoptera</taxon>
        <taxon>Paraneoptera</taxon>
        <taxon>Hemiptera</taxon>
        <taxon>Sternorrhyncha</taxon>
        <taxon>Aphidomorpha</taxon>
        <taxon>Aphidoidea</taxon>
        <taxon>Aphididae</taxon>
        <taxon>Lachninae</taxon>
        <taxon>Cinara</taxon>
    </lineage>
</organism>
<dbReference type="GO" id="GO:0106005">
    <property type="term" value="P:RNA 5'-cap (guanine-N7)-methylation"/>
    <property type="evidence" value="ECO:0007669"/>
    <property type="project" value="InterPro"/>
</dbReference>
<dbReference type="Proteomes" id="UP000325440">
    <property type="component" value="Unassembled WGS sequence"/>
</dbReference>
<dbReference type="EMBL" id="CABPRJ010001901">
    <property type="protein sequence ID" value="VVC40176.1"/>
    <property type="molecule type" value="Genomic_DNA"/>
</dbReference>